<dbReference type="Proteomes" id="UP000239899">
    <property type="component" value="Unassembled WGS sequence"/>
</dbReference>
<evidence type="ECO:0000256" key="2">
    <source>
        <dbReference type="ARBA" id="ARBA00006012"/>
    </source>
</evidence>
<feature type="transmembrane region" description="Helical" evidence="11">
    <location>
        <begin position="549"/>
        <end position="568"/>
    </location>
</feature>
<dbReference type="SMART" id="SM00382">
    <property type="entry name" value="AAA"/>
    <property type="match status" value="2"/>
</dbReference>
<feature type="transmembrane region" description="Helical" evidence="11">
    <location>
        <begin position="745"/>
        <end position="769"/>
    </location>
</feature>
<dbReference type="GO" id="GO:0016020">
    <property type="term" value="C:membrane"/>
    <property type="evidence" value="ECO:0007669"/>
    <property type="project" value="UniProtKB-SubCell"/>
</dbReference>
<dbReference type="PANTHER" id="PTHR19241">
    <property type="entry name" value="ATP-BINDING CASSETTE TRANSPORTER"/>
    <property type="match status" value="1"/>
</dbReference>
<feature type="transmembrane region" description="Helical" evidence="11">
    <location>
        <begin position="1214"/>
        <end position="1236"/>
    </location>
</feature>
<proteinExistence type="inferred from homology"/>
<dbReference type="InterPro" id="IPR027417">
    <property type="entry name" value="P-loop_NTPase"/>
</dbReference>
<accession>A0A2P6U3C1</accession>
<dbReference type="InterPro" id="IPR003593">
    <property type="entry name" value="AAA+_ATPase"/>
</dbReference>
<dbReference type="Pfam" id="PF01061">
    <property type="entry name" value="ABC2_membrane"/>
    <property type="match status" value="2"/>
</dbReference>
<feature type="domain" description="ABC transporter" evidence="12">
    <location>
        <begin position="865"/>
        <end position="1125"/>
    </location>
</feature>
<evidence type="ECO:0000313" key="14">
    <source>
        <dbReference type="Proteomes" id="UP000239899"/>
    </source>
</evidence>
<evidence type="ECO:0000256" key="6">
    <source>
        <dbReference type="ARBA" id="ARBA00022741"/>
    </source>
</evidence>
<dbReference type="GO" id="GO:0071944">
    <property type="term" value="C:cell periphery"/>
    <property type="evidence" value="ECO:0007669"/>
    <property type="project" value="UniProtKB-ARBA"/>
</dbReference>
<evidence type="ECO:0000256" key="11">
    <source>
        <dbReference type="SAM" id="Phobius"/>
    </source>
</evidence>
<feature type="transmembrane region" description="Helical" evidence="11">
    <location>
        <begin position="1392"/>
        <end position="1412"/>
    </location>
</feature>
<sequence>MAGGDALQRISMSSVQHHEEEASELEKAALERIHAKRLAAKEAVLVKDDHGRWQLVKLRKLDAGSKSLLLSRVYRQTEDEGLGFFARVRERLDRANVPEAAVEIRFKNLSVRGTQIIKAEEQGLLGKLKALNPLAAKQRVKKWNIIDGVSGILKPGRLTLLLGTPGSGRSVLMKALAGRLGQEKTLKVSYDELTYDGQGMDTFVPERTAIYVSQLDNHFGELTVRQTLEFSARVQGGRRELLEALEQREKELSITPDPDIQSYMRALAAGGKQNLVVDVMLRTLGLDICADTLVGNHMIRGISGGQKKRVTGGEMLVGPAKVHFADEISTGLDSATTHDIVQAMKRTTRFLQSTMLVALLQPAPETLELFDDIMVLSSGKIIYHGPREGVLPFFEGLGFQCPERKGVAEFLQEVPTLADQQRFWAGNPAEWQFVSAQEIADEFYTTTEAGRDIMNALEVPFEVEAAGTAAASTAGASALIKSKYGAGPIELARACLRRGLWQLHGNLPMHMGRLVQTILLSFVVGTLFLKEDKGLQTGPNGEPDVQASLASANNFLGVLFFTTINFMVASFPDSAMLVEALPVWYKHRAANFYPAWCFALQNVLMRLPWVFTEAWVWTFLVYFCVGFVTSARLLAFWAITFAIGCFSLTLFLASASLMRKVPSANALQATFLLLFVNTSGFVISKTQVPGGWNGVYWSNPMQYYLTGLAVNEMTSSDWSEEVPGTGQSIGQLALQSRGMKQSYDYVWVAIFVWGAAACCINFAAVVFFLNKMASPKDPIVVSEEAYAVQIRSRTGLDADAVMAALAESKGCQKGAAGSAEPSPRTNGAAATANGRFKKVPSAPALDVEAQKPQRVTALPFKPMTMTFKDVRYSVPFPKDAARDESNTGEGPHANQLILLKGISGSFRPGILTALMGASGAGKTTLMDVLAGRKTGGVITGDIRVNGHPKVHSTFARVSGYCEQTDIHVPFATVHEALQLSARLRLPSHISQQTETTEAFVREVMDLIELTPIADSMVGLPGSGLSVEQRKRLTIAVELVANPSIVFMDEPTSGLDARGAGLVMRAVKATVNTGRTVVCTIHQPSLEIFEAFQELLLLKRGGETIFSGAVGADARNLIAYFSAIDGVPAIKPRINPANWMLEVTSPEAEKQMGVDFAELYAGSELAAAAEAMVDKYSEPPAGEEALRMQDLNVCSSLVQLRELTRRNVRELLRDFSYNGIRTLITLAIAIALATLYANQGQEVGTYAGVLNVAGALYAGSIFVAVMYLFTVQDSLVLRRTVFYREHAAGTYNIIPFWAAELLAEVPFLVVNAMVYSVVAYWSIGFIADAAKFFWYFLMTLLILFTFISFGMMSVHITPNLEISNAFSAFAFSIINLMCGFMKPKQAIPKGWIWLYYLNPASYSLYGMVANQLGDVDTMMQLPPGSVPAEVPVRVFVESYFGFKHSFFGWCALILIAFMVFFRLIALLALKRLNFQQR</sequence>
<keyword evidence="6" id="KW-0547">Nucleotide-binding</keyword>
<dbReference type="STRING" id="3076.A0A2P6U3C1"/>
<evidence type="ECO:0000256" key="4">
    <source>
        <dbReference type="ARBA" id="ARBA00022692"/>
    </source>
</evidence>
<evidence type="ECO:0000259" key="12">
    <source>
        <dbReference type="PROSITE" id="PS50893"/>
    </source>
</evidence>
<dbReference type="InterPro" id="IPR043926">
    <property type="entry name" value="ABCG_dom"/>
</dbReference>
<keyword evidence="3" id="KW-0813">Transport</keyword>
<dbReference type="Pfam" id="PF19055">
    <property type="entry name" value="ABC2_membrane_7"/>
    <property type="match status" value="1"/>
</dbReference>
<feature type="transmembrane region" description="Helical" evidence="11">
    <location>
        <begin position="1332"/>
        <end position="1355"/>
    </location>
</feature>
<dbReference type="EMBL" id="LHPG02000002">
    <property type="protein sequence ID" value="PRW60808.1"/>
    <property type="molecule type" value="Genomic_DNA"/>
</dbReference>
<evidence type="ECO:0000256" key="5">
    <source>
        <dbReference type="ARBA" id="ARBA00022737"/>
    </source>
</evidence>
<comment type="caution">
    <text evidence="13">The sequence shown here is derived from an EMBL/GenBank/DDBJ whole genome shotgun (WGS) entry which is preliminary data.</text>
</comment>
<evidence type="ECO:0000256" key="3">
    <source>
        <dbReference type="ARBA" id="ARBA00022448"/>
    </source>
</evidence>
<organism evidence="13 14">
    <name type="scientific">Chlorella sorokiniana</name>
    <name type="common">Freshwater green alga</name>
    <dbReference type="NCBI Taxonomy" id="3076"/>
    <lineage>
        <taxon>Eukaryota</taxon>
        <taxon>Viridiplantae</taxon>
        <taxon>Chlorophyta</taxon>
        <taxon>core chlorophytes</taxon>
        <taxon>Trebouxiophyceae</taxon>
        <taxon>Chlorellales</taxon>
        <taxon>Chlorellaceae</taxon>
        <taxon>Chlorella clade</taxon>
        <taxon>Chlorella</taxon>
    </lineage>
</organism>
<dbReference type="Gene3D" id="3.40.50.300">
    <property type="entry name" value="P-loop containing nucleotide triphosphate hydrolases"/>
    <property type="match status" value="2"/>
</dbReference>
<feature type="transmembrane region" description="Helical" evidence="11">
    <location>
        <begin position="665"/>
        <end position="683"/>
    </location>
</feature>
<dbReference type="InterPro" id="IPR034003">
    <property type="entry name" value="ABCG_PDR_2"/>
</dbReference>
<dbReference type="GO" id="GO:0005524">
    <property type="term" value="F:ATP binding"/>
    <property type="evidence" value="ECO:0007669"/>
    <property type="project" value="UniProtKB-KW"/>
</dbReference>
<feature type="domain" description="ABC transporter" evidence="12">
    <location>
        <begin position="128"/>
        <end position="403"/>
    </location>
</feature>
<dbReference type="OrthoDB" id="66620at2759"/>
<dbReference type="FunFam" id="3.40.50.300:FF:000179">
    <property type="entry name" value="ABC transporter G family member 34"/>
    <property type="match status" value="1"/>
</dbReference>
<evidence type="ECO:0000256" key="10">
    <source>
        <dbReference type="SAM" id="MobiDB-lite"/>
    </source>
</evidence>
<evidence type="ECO:0000256" key="1">
    <source>
        <dbReference type="ARBA" id="ARBA00004141"/>
    </source>
</evidence>
<keyword evidence="8 11" id="KW-1133">Transmembrane helix</keyword>
<feature type="transmembrane region" description="Helical" evidence="11">
    <location>
        <begin position="1445"/>
        <end position="1468"/>
    </location>
</feature>
<name>A0A2P6U3C1_CHLSO</name>
<evidence type="ECO:0000313" key="13">
    <source>
        <dbReference type="EMBL" id="PRW60808.1"/>
    </source>
</evidence>
<feature type="transmembrane region" description="Helical" evidence="11">
    <location>
        <begin position="634"/>
        <end position="653"/>
    </location>
</feature>
<dbReference type="CDD" id="cd03232">
    <property type="entry name" value="ABCG_PDR_domain2"/>
    <property type="match status" value="1"/>
</dbReference>
<evidence type="ECO:0000256" key="7">
    <source>
        <dbReference type="ARBA" id="ARBA00022840"/>
    </source>
</evidence>
<keyword evidence="4 11" id="KW-0812">Transmembrane</keyword>
<feature type="transmembrane region" description="Helical" evidence="11">
    <location>
        <begin position="1361"/>
        <end position="1380"/>
    </location>
</feature>
<keyword evidence="9 11" id="KW-0472">Membrane</keyword>
<keyword evidence="5" id="KW-0677">Repeat</keyword>
<feature type="transmembrane region" description="Helical" evidence="11">
    <location>
        <begin position="511"/>
        <end position="529"/>
    </location>
</feature>
<keyword evidence="7" id="KW-0067">ATP-binding</keyword>
<gene>
    <name evidence="13" type="ORF">C2E21_1044</name>
</gene>
<feature type="transmembrane region" description="Helical" evidence="11">
    <location>
        <begin position="1242"/>
        <end position="1268"/>
    </location>
</feature>
<feature type="transmembrane region" description="Helical" evidence="11">
    <location>
        <begin position="1304"/>
        <end position="1325"/>
    </location>
</feature>
<feature type="transmembrane region" description="Helical" evidence="11">
    <location>
        <begin position="609"/>
        <end position="628"/>
    </location>
</feature>
<reference evidence="13 14" key="1">
    <citation type="journal article" date="2018" name="Plant J.">
        <title>Genome sequences of Chlorella sorokiniana UTEX 1602 and Micractinium conductrix SAG 241.80: implications to maltose excretion by a green alga.</title>
        <authorList>
            <person name="Arriola M.B."/>
            <person name="Velmurugan N."/>
            <person name="Zhang Y."/>
            <person name="Plunkett M.H."/>
            <person name="Hondzo H."/>
            <person name="Barney B.M."/>
        </authorList>
    </citation>
    <scope>NUCLEOTIDE SEQUENCE [LARGE SCALE GENOMIC DNA]</scope>
    <source>
        <strain evidence="14">UTEX 1602</strain>
    </source>
</reference>
<dbReference type="GO" id="GO:0016887">
    <property type="term" value="F:ATP hydrolysis activity"/>
    <property type="evidence" value="ECO:0007669"/>
    <property type="project" value="InterPro"/>
</dbReference>
<dbReference type="InterPro" id="IPR013525">
    <property type="entry name" value="ABC2_TM"/>
</dbReference>
<comment type="subcellular location">
    <subcellularLocation>
        <location evidence="1">Membrane</location>
        <topology evidence="1">Multi-pass membrane protein</topology>
    </subcellularLocation>
</comment>
<dbReference type="Pfam" id="PF00005">
    <property type="entry name" value="ABC_tran"/>
    <property type="match status" value="2"/>
</dbReference>
<dbReference type="InterPro" id="IPR003439">
    <property type="entry name" value="ABC_transporter-like_ATP-bd"/>
</dbReference>
<dbReference type="SUPFAM" id="SSF52540">
    <property type="entry name" value="P-loop containing nucleoside triphosphate hydrolases"/>
    <property type="match status" value="2"/>
</dbReference>
<feature type="region of interest" description="Disordered" evidence="10">
    <location>
        <begin position="1"/>
        <end position="23"/>
    </location>
</feature>
<dbReference type="GO" id="GO:0140359">
    <property type="term" value="F:ABC-type transporter activity"/>
    <property type="evidence" value="ECO:0007669"/>
    <property type="project" value="InterPro"/>
</dbReference>
<keyword evidence="14" id="KW-1185">Reference proteome</keyword>
<evidence type="ECO:0000256" key="8">
    <source>
        <dbReference type="ARBA" id="ARBA00022989"/>
    </source>
</evidence>
<dbReference type="PROSITE" id="PS50893">
    <property type="entry name" value="ABC_TRANSPORTER_2"/>
    <property type="match status" value="2"/>
</dbReference>
<dbReference type="FunFam" id="3.40.50.300:FF:000059">
    <property type="entry name" value="ABC transporter G family member 40"/>
    <property type="match status" value="1"/>
</dbReference>
<protein>
    <submittedName>
        <fullName evidence="13">Pleiotropic drug resistance 1</fullName>
    </submittedName>
</protein>
<comment type="similarity">
    <text evidence="2">Belongs to the ABC transporter superfamily. ABCG family. PDR (TC 3.A.1.205) subfamily.</text>
</comment>
<evidence type="ECO:0000256" key="9">
    <source>
        <dbReference type="ARBA" id="ARBA00023136"/>
    </source>
</evidence>